<accession>A0AAN7MPI5</accession>
<evidence type="ECO:0000313" key="1">
    <source>
        <dbReference type="EMBL" id="KAK4810329.1"/>
    </source>
</evidence>
<proteinExistence type="predicted"/>
<reference evidence="1 2" key="1">
    <citation type="journal article" date="2023" name="J. Hered.">
        <title>Chromosome-level genome of the wood stork (Mycteria americana) provides insight into avian chromosome evolution.</title>
        <authorList>
            <person name="Flamio R. Jr."/>
            <person name="Ramstad K.M."/>
        </authorList>
    </citation>
    <scope>NUCLEOTIDE SEQUENCE [LARGE SCALE GENOMIC DNA]</scope>
    <source>
        <strain evidence="1">JAX WOST 10</strain>
    </source>
</reference>
<organism evidence="1 2">
    <name type="scientific">Mycteria americana</name>
    <name type="common">Wood stork</name>
    <dbReference type="NCBI Taxonomy" id="33587"/>
    <lineage>
        <taxon>Eukaryota</taxon>
        <taxon>Metazoa</taxon>
        <taxon>Chordata</taxon>
        <taxon>Craniata</taxon>
        <taxon>Vertebrata</taxon>
        <taxon>Euteleostomi</taxon>
        <taxon>Archelosauria</taxon>
        <taxon>Archosauria</taxon>
        <taxon>Dinosauria</taxon>
        <taxon>Saurischia</taxon>
        <taxon>Theropoda</taxon>
        <taxon>Coelurosauria</taxon>
        <taxon>Aves</taxon>
        <taxon>Neognathae</taxon>
        <taxon>Neoaves</taxon>
        <taxon>Aequornithes</taxon>
        <taxon>Ciconiiformes</taxon>
        <taxon>Ciconiidae</taxon>
        <taxon>Mycteria</taxon>
    </lineage>
</organism>
<comment type="caution">
    <text evidence="1">The sequence shown here is derived from an EMBL/GenBank/DDBJ whole genome shotgun (WGS) entry which is preliminary data.</text>
</comment>
<name>A0AAN7MPI5_MYCAM</name>
<evidence type="ECO:0000313" key="2">
    <source>
        <dbReference type="Proteomes" id="UP001333110"/>
    </source>
</evidence>
<keyword evidence="2" id="KW-1185">Reference proteome</keyword>
<dbReference type="EMBL" id="JAUNZN010000019">
    <property type="protein sequence ID" value="KAK4810329.1"/>
    <property type="molecule type" value="Genomic_DNA"/>
</dbReference>
<gene>
    <name evidence="1" type="ORF">QYF61_018271</name>
</gene>
<dbReference type="AlphaFoldDB" id="A0AAN7MPI5"/>
<sequence length="105" mass="11590">MVTNGRSDHISVKINGKPSLILSPIPPGRGVGEEEEEELINETETTRSLFLNELRGVQKDTSRRPGKHVVTWVPQCWDNGASGLELEVRKPSSWDPFPGKGALTK</sequence>
<dbReference type="Proteomes" id="UP001333110">
    <property type="component" value="Unassembled WGS sequence"/>
</dbReference>
<protein>
    <submittedName>
        <fullName evidence="1">Uncharacterized protein</fullName>
    </submittedName>
</protein>